<name>A0A6P5WSP0_DURZI</name>
<accession>A0A6P5WSP0</accession>
<dbReference type="PANTHER" id="PTHR33463">
    <property type="entry name" value="NB-ARC DOMAIN-CONTAINING PROTEIN-RELATED"/>
    <property type="match status" value="1"/>
</dbReference>
<dbReference type="OrthoDB" id="1898799at2759"/>
<keyword evidence="7" id="KW-1185">Reference proteome</keyword>
<reference evidence="8" key="1">
    <citation type="submission" date="2025-08" db="UniProtKB">
        <authorList>
            <consortium name="RefSeq"/>
        </authorList>
    </citation>
    <scope>IDENTIFICATION</scope>
    <source>
        <tissue evidence="8">Fruit stalk</tissue>
    </source>
</reference>
<sequence length="1561" mass="177509">MEICISIVAKTSEFAVVPIKNQISYIFKYEGKLENLKNGVEKLKDARERVRHLVEEARRRGEEIEQAVEKWLTEVNNKLTDQAQEEDQNEAKNKCLFGLCPNVKTRYQLSKRAEKESKAIVELLNEADKFSSDSVSYRPAPQEIMTTYVRGFEAFESRRLVFNGVLEALNEGSVNIIGVYGMGGVGKTTLARQVAGQAKETKLFDTAVMATVKQNAEIAEIQQEIGDGLGLEFREKTILVRADRLRERLKKEKRVLVILDDVWESLDLEAVGIPCVGDDLSCKVLLTSRDLNVLSMMDSKRNFAVGVLKEEEAWNLFNKMAGDRAVESPDLYSTATEIAKKCAGLPIAIVTVARALRNKNPFQWRDALQQLRTPSPRNFTGIPAPIYSAIEMSYNHLESEELKSIFLLCSLLCADTPISDLVKYGVGLGLFQGINTIEEARDRAYSLVHQLKSSCLLIDSFFEDVFSVHDVVRDVALSIASREQQGFSLRNELGPKEWPPMDMLKNCISISLSHNHFVKLPEELECPQLQFFYICNVCPTLNIGDNFFAGMRKLKVLDLTGLRFSLLPSSVSLLANLGTLCLDRSSFENIAIVRELKSIEILSLRECDMEELPREIGQLCRLKSLDLAHNPRLKLIPPEVLSNLSGLEELCLERSFAEWEVNGSASLTELKHLSRLTSLDVHIPNAQIMPTRLFPEKLKRYKIFIGDVWKWSSYYSKRESARTLKLKLNSSIQLDEGIRTLLKKTEDLYLDDVKDIKNVLYELDAEGFPQLKNLHVQNNLTIKHLINSVEWVPCKAFPMLESLSLQNMTSLEKICHGKIPAESFSRLKLIKVSHCDGLNNLFSLSAARSLFQLQEIEVTDCESITEIISEEREANIEENEAMNEIEFCQLRSLKLGRLSNFVHFCSGEEIPLASEHERTQSSIETRSKERMLFNKKDVFPNLENLNLFSINVEKIWYHPFPANCSTIRNLTTLIVAGCGNLKCLLSSSMVQSFVQLKMLQITNCEMVEEVIVAEEEKISKMIFPKLESLQLYDLPKLTSFCSETSIEFSSLSELYIRNCPCLKMFISGFINAGMTEGKEAMKNNSEENTHTEIPVLFDERVAFPMLNRLDIYKMASLEKIWHEQLSVDSFCKLNDFWLDSCEKLVNVFPFSMLERLWKLEILEIANCDSLEEIFESQRFHAHESCAAKATQSTAVELVTKFAFPQVRFLRLTKLPKLKSFYPRMHSTEWPSLKRMQVTACDKVEIFASEYLSLKEIHGKTPFEIPIQPLFWVNKVTFPSLEELVLVSNEMMKGIWNGQAQAECFRKLKVLELRGFPKQSASLASCFFSSLMSLEKLVIGDASFDKIFQCEGLAGEEKHAWTFHCLAELKLFKLPELMHLWKEGFHPGPMFQNLRNLEVLECDKLKNLAPSLASFQNLRILEVSKCHGFINLVTHSTAKSLMQLTRMSITHCKIIENIVACADDGIKDGIVFSQLKCLKLFCLPNIECFCLGSYPLVFPSLEELIVTECPKMKIFSEGELSAPKLQKVQVTEGEAEGHKEGSHNTTIQELFKEQKVKTSKEV</sequence>
<evidence type="ECO:0000256" key="4">
    <source>
        <dbReference type="ARBA" id="ARBA00022840"/>
    </source>
</evidence>
<dbReference type="PRINTS" id="PR00364">
    <property type="entry name" value="DISEASERSIST"/>
</dbReference>
<dbReference type="SUPFAM" id="SSF52058">
    <property type="entry name" value="L domain-like"/>
    <property type="match status" value="1"/>
</dbReference>
<evidence type="ECO:0000259" key="6">
    <source>
        <dbReference type="SMART" id="SM00382"/>
    </source>
</evidence>
<dbReference type="KEGG" id="dzi:111277022"/>
<dbReference type="GO" id="GO:0005524">
    <property type="term" value="F:ATP binding"/>
    <property type="evidence" value="ECO:0007669"/>
    <property type="project" value="UniProtKB-KW"/>
</dbReference>
<dbReference type="PANTHER" id="PTHR33463:SF192">
    <property type="entry name" value="DISEASE RESISTANCE PROTEIN RPS2-LIKE"/>
    <property type="match status" value="1"/>
</dbReference>
<dbReference type="Pfam" id="PF00931">
    <property type="entry name" value="NB-ARC"/>
    <property type="match status" value="1"/>
</dbReference>
<feature type="coiled-coil region" evidence="5">
    <location>
        <begin position="26"/>
        <end position="74"/>
    </location>
</feature>
<dbReference type="RefSeq" id="XP_022718853.1">
    <property type="nucleotide sequence ID" value="XM_022863118.1"/>
</dbReference>
<keyword evidence="3" id="KW-0611">Plant defense</keyword>
<keyword evidence="5" id="KW-0175">Coiled coil</keyword>
<dbReference type="InterPro" id="IPR027417">
    <property type="entry name" value="P-loop_NTPase"/>
</dbReference>
<evidence type="ECO:0000256" key="3">
    <source>
        <dbReference type="ARBA" id="ARBA00022821"/>
    </source>
</evidence>
<organism evidence="7 8">
    <name type="scientific">Durio zibethinus</name>
    <name type="common">Durian</name>
    <dbReference type="NCBI Taxonomy" id="66656"/>
    <lineage>
        <taxon>Eukaryota</taxon>
        <taxon>Viridiplantae</taxon>
        <taxon>Streptophyta</taxon>
        <taxon>Embryophyta</taxon>
        <taxon>Tracheophyta</taxon>
        <taxon>Spermatophyta</taxon>
        <taxon>Magnoliopsida</taxon>
        <taxon>eudicotyledons</taxon>
        <taxon>Gunneridae</taxon>
        <taxon>Pentapetalae</taxon>
        <taxon>rosids</taxon>
        <taxon>malvids</taxon>
        <taxon>Malvales</taxon>
        <taxon>Malvaceae</taxon>
        <taxon>Helicteroideae</taxon>
        <taxon>Durio</taxon>
    </lineage>
</organism>
<dbReference type="InterPro" id="IPR042197">
    <property type="entry name" value="Apaf_helical"/>
</dbReference>
<dbReference type="Gene3D" id="3.40.50.300">
    <property type="entry name" value="P-loop containing nucleotide triphosphate hydrolases"/>
    <property type="match status" value="1"/>
</dbReference>
<evidence type="ECO:0000256" key="5">
    <source>
        <dbReference type="SAM" id="Coils"/>
    </source>
</evidence>
<dbReference type="SMART" id="SM00382">
    <property type="entry name" value="AAA"/>
    <property type="match status" value="1"/>
</dbReference>
<evidence type="ECO:0000313" key="8">
    <source>
        <dbReference type="RefSeq" id="XP_022718853.1"/>
    </source>
</evidence>
<keyword evidence="2" id="KW-0547">Nucleotide-binding</keyword>
<dbReference type="FunFam" id="3.40.50.300:FF:001091">
    <property type="entry name" value="Probable disease resistance protein At1g61300"/>
    <property type="match status" value="1"/>
</dbReference>
<proteinExistence type="inferred from homology"/>
<evidence type="ECO:0000256" key="1">
    <source>
        <dbReference type="ARBA" id="ARBA00008894"/>
    </source>
</evidence>
<feature type="domain" description="AAA+ ATPase" evidence="6">
    <location>
        <begin position="173"/>
        <end position="308"/>
    </location>
</feature>
<dbReference type="InterPro" id="IPR032675">
    <property type="entry name" value="LRR_dom_sf"/>
</dbReference>
<dbReference type="InterPro" id="IPR003593">
    <property type="entry name" value="AAA+_ATPase"/>
</dbReference>
<dbReference type="Proteomes" id="UP000515121">
    <property type="component" value="Unplaced"/>
</dbReference>
<evidence type="ECO:0000256" key="2">
    <source>
        <dbReference type="ARBA" id="ARBA00022741"/>
    </source>
</evidence>
<dbReference type="InterPro" id="IPR057135">
    <property type="entry name" value="At4g27190-like_LRR"/>
</dbReference>
<dbReference type="GO" id="GO:0043531">
    <property type="term" value="F:ADP binding"/>
    <property type="evidence" value="ECO:0007669"/>
    <property type="project" value="InterPro"/>
</dbReference>
<dbReference type="GO" id="GO:0006952">
    <property type="term" value="P:defense response"/>
    <property type="evidence" value="ECO:0007669"/>
    <property type="project" value="UniProtKB-KW"/>
</dbReference>
<dbReference type="InterPro" id="IPR002182">
    <property type="entry name" value="NB-ARC"/>
</dbReference>
<comment type="similarity">
    <text evidence="1">Belongs to the disease resistance NB-LRR family.</text>
</comment>
<dbReference type="Gene3D" id="3.80.10.10">
    <property type="entry name" value="Ribonuclease Inhibitor"/>
    <property type="match status" value="5"/>
</dbReference>
<gene>
    <name evidence="8" type="primary">LOC111277022</name>
</gene>
<dbReference type="GeneID" id="111277022"/>
<dbReference type="InterPro" id="IPR050905">
    <property type="entry name" value="Plant_NBS-LRR"/>
</dbReference>
<dbReference type="Pfam" id="PF23247">
    <property type="entry name" value="LRR_RPS2"/>
    <property type="match status" value="5"/>
</dbReference>
<evidence type="ECO:0000313" key="7">
    <source>
        <dbReference type="Proteomes" id="UP000515121"/>
    </source>
</evidence>
<dbReference type="Gene3D" id="1.10.8.430">
    <property type="entry name" value="Helical domain of apoptotic protease-activating factors"/>
    <property type="match status" value="1"/>
</dbReference>
<keyword evidence="4" id="KW-0067">ATP-binding</keyword>
<protein>
    <submittedName>
        <fullName evidence="8">Disease resistance protein At4g27190-like</fullName>
    </submittedName>
</protein>
<dbReference type="SUPFAM" id="SSF52540">
    <property type="entry name" value="P-loop containing nucleoside triphosphate hydrolases"/>
    <property type="match status" value="1"/>
</dbReference>
<dbReference type="SUPFAM" id="SSF52047">
    <property type="entry name" value="RNI-like"/>
    <property type="match status" value="2"/>
</dbReference>